<dbReference type="RefSeq" id="WP_093207747.1">
    <property type="nucleotide sequence ID" value="NZ_FNGS01000009.1"/>
</dbReference>
<sequence>MKRFAVAALFVSSFVSYATPPDKASWKNLFDGKTLKGWKLADGTASGKAKYDVKNGEIIGISQTGTPNTFLLTDQPYGDFIFECDVKVDNALNSGIQFRSLQRPEDGRVNGYQMEIDPSDRAWSGGVYDEARRGWLCTPDNNPAGKAAFHKNEWNRYRIEAIGSSIRTFVNGVPVSNLVDDLTTKGYIALQVHGIGNDKEKEGKSIHWKNIRIQTENLQPSPLDKTPVINLIPNMLSEQEKALGFKLLWDGKSTQGWRGAYKTEFPQKGWNVKDGLLTVDKGDGGESTNGGDIVTTENYGPAFELTFQFKLTEGANSGVKYFVKELLPYTHEFKPGQPLTVPENYVKKGSAIGLEFQILDDARHPDAKLGAYGNRTIGSLYDLIPGDKTGPRKAAVKKIGEWNEGRVIVYPNNHVEHWLNGFKVVEYERGSPLFRALVERSKYAGYKDFGLAASGPILLQDHGDVVSYRSIKIRELK</sequence>
<gene>
    <name evidence="3" type="ORF">SAMN04488090_4303</name>
</gene>
<dbReference type="Proteomes" id="UP000198901">
    <property type="component" value="Unassembled WGS sequence"/>
</dbReference>
<evidence type="ECO:0000256" key="1">
    <source>
        <dbReference type="SAM" id="SignalP"/>
    </source>
</evidence>
<keyword evidence="1" id="KW-0732">Signal</keyword>
<feature type="domain" description="3-keto-alpha-glucoside-1,2-lyase/3-keto-2-hydroxy-glucal hydratase" evidence="2">
    <location>
        <begin position="244"/>
        <end position="474"/>
    </location>
</feature>
<dbReference type="Gene3D" id="2.60.120.560">
    <property type="entry name" value="Exo-inulinase, domain 1"/>
    <property type="match status" value="2"/>
</dbReference>
<reference evidence="3 4" key="1">
    <citation type="submission" date="2016-10" db="EMBL/GenBank/DDBJ databases">
        <authorList>
            <person name="de Groot N.N."/>
        </authorList>
    </citation>
    <scope>NUCLEOTIDE SEQUENCE [LARGE SCALE GENOMIC DNA]</scope>
    <source>
        <strain evidence="3 4">DSM 21668</strain>
    </source>
</reference>
<dbReference type="STRING" id="563176.SAMN04488090_4303"/>
<organism evidence="3 4">
    <name type="scientific">Siphonobacter aquaeclarae</name>
    <dbReference type="NCBI Taxonomy" id="563176"/>
    <lineage>
        <taxon>Bacteria</taxon>
        <taxon>Pseudomonadati</taxon>
        <taxon>Bacteroidota</taxon>
        <taxon>Cytophagia</taxon>
        <taxon>Cytophagales</taxon>
        <taxon>Cytophagaceae</taxon>
        <taxon>Siphonobacter</taxon>
    </lineage>
</organism>
<evidence type="ECO:0000313" key="3">
    <source>
        <dbReference type="EMBL" id="SDM81314.1"/>
    </source>
</evidence>
<feature type="chain" id="PRO_5011603750" description="3-keto-alpha-glucoside-1,2-lyase/3-keto-2-hydroxy-glucal hydratase domain-containing protein" evidence="1">
    <location>
        <begin position="19"/>
        <end position="477"/>
    </location>
</feature>
<dbReference type="AlphaFoldDB" id="A0A1G9W9T0"/>
<dbReference type="EMBL" id="FNGS01000009">
    <property type="protein sequence ID" value="SDM81314.1"/>
    <property type="molecule type" value="Genomic_DNA"/>
</dbReference>
<keyword evidence="4" id="KW-1185">Reference proteome</keyword>
<feature type="signal peptide" evidence="1">
    <location>
        <begin position="1"/>
        <end position="18"/>
    </location>
</feature>
<feature type="domain" description="3-keto-alpha-glucoside-1,2-lyase/3-keto-2-hydroxy-glucal hydratase" evidence="2">
    <location>
        <begin position="26"/>
        <end position="214"/>
    </location>
</feature>
<protein>
    <recommendedName>
        <fullName evidence="2">3-keto-alpha-glucoside-1,2-lyase/3-keto-2-hydroxy-glucal hydratase domain-containing protein</fullName>
    </recommendedName>
</protein>
<name>A0A1G9W9T0_9BACT</name>
<dbReference type="Pfam" id="PF06439">
    <property type="entry name" value="3keto-disac_hyd"/>
    <property type="match status" value="2"/>
</dbReference>
<dbReference type="GO" id="GO:0016787">
    <property type="term" value="F:hydrolase activity"/>
    <property type="evidence" value="ECO:0007669"/>
    <property type="project" value="InterPro"/>
</dbReference>
<proteinExistence type="predicted"/>
<evidence type="ECO:0000313" key="4">
    <source>
        <dbReference type="Proteomes" id="UP000198901"/>
    </source>
</evidence>
<evidence type="ECO:0000259" key="2">
    <source>
        <dbReference type="Pfam" id="PF06439"/>
    </source>
</evidence>
<accession>A0A1G9W9T0</accession>
<dbReference type="OrthoDB" id="9806233at2"/>
<dbReference type="InterPro" id="IPR010496">
    <property type="entry name" value="AL/BT2_dom"/>
</dbReference>